<keyword evidence="3" id="KW-1185">Reference proteome</keyword>
<evidence type="ECO:0000313" key="3">
    <source>
        <dbReference type="Proteomes" id="UP001139353"/>
    </source>
</evidence>
<evidence type="ECO:0000256" key="1">
    <source>
        <dbReference type="SAM" id="MobiDB-lite"/>
    </source>
</evidence>
<name>A0A9X1YJR7_9BURK</name>
<dbReference type="EMBL" id="JAJLJH010000003">
    <property type="protein sequence ID" value="MCK9686967.1"/>
    <property type="molecule type" value="Genomic_DNA"/>
</dbReference>
<accession>A0A9X1YJR7</accession>
<dbReference type="AlphaFoldDB" id="A0A9X1YJR7"/>
<protein>
    <submittedName>
        <fullName evidence="2">Uncharacterized protein</fullName>
    </submittedName>
</protein>
<comment type="caution">
    <text evidence="2">The sequence shown here is derived from an EMBL/GenBank/DDBJ whole genome shotgun (WGS) entry which is preliminary data.</text>
</comment>
<evidence type="ECO:0000313" key="2">
    <source>
        <dbReference type="EMBL" id="MCK9686967.1"/>
    </source>
</evidence>
<gene>
    <name evidence="2" type="ORF">LPC04_14740</name>
</gene>
<reference evidence="2" key="1">
    <citation type="submission" date="2021-11" db="EMBL/GenBank/DDBJ databases">
        <title>BS-T2-15 a new species belonging to the Comamonadaceae family isolated from the soil of a French oak forest.</title>
        <authorList>
            <person name="Mieszkin S."/>
            <person name="Alain K."/>
        </authorList>
    </citation>
    <scope>NUCLEOTIDE SEQUENCE</scope>
    <source>
        <strain evidence="2">BS-T2-15</strain>
    </source>
</reference>
<proteinExistence type="predicted"/>
<sequence>MNNAVKISTPLGQRTPDMSIDWESQPSLQHLVRRADAEPHDAPTWAETMPVSFEAMNAPVTFREPLEGLSMRDLDEPEIFRVFFGQAEGATARA</sequence>
<feature type="compositionally biased region" description="Polar residues" evidence="1">
    <location>
        <begin position="1"/>
        <end position="12"/>
    </location>
</feature>
<dbReference type="RefSeq" id="WP_275683003.1">
    <property type="nucleotide sequence ID" value="NZ_JAJLJH010000003.1"/>
</dbReference>
<feature type="region of interest" description="Disordered" evidence="1">
    <location>
        <begin position="1"/>
        <end position="20"/>
    </location>
</feature>
<dbReference type="Proteomes" id="UP001139353">
    <property type="component" value="Unassembled WGS sequence"/>
</dbReference>
<organism evidence="2 3">
    <name type="scientific">Scleromatobacter humisilvae</name>
    <dbReference type="NCBI Taxonomy" id="2897159"/>
    <lineage>
        <taxon>Bacteria</taxon>
        <taxon>Pseudomonadati</taxon>
        <taxon>Pseudomonadota</taxon>
        <taxon>Betaproteobacteria</taxon>
        <taxon>Burkholderiales</taxon>
        <taxon>Sphaerotilaceae</taxon>
        <taxon>Scleromatobacter</taxon>
    </lineage>
</organism>